<keyword evidence="3" id="KW-1185">Reference proteome</keyword>
<accession>A0AAE0XIC6</accession>
<evidence type="ECO:0000313" key="2">
    <source>
        <dbReference type="EMBL" id="KAK3694003.1"/>
    </source>
</evidence>
<dbReference type="EMBL" id="JAULSO010000001">
    <property type="protein sequence ID" value="KAK3694003.1"/>
    <property type="molecule type" value="Genomic_DNA"/>
</dbReference>
<evidence type="ECO:0000256" key="1">
    <source>
        <dbReference type="SAM" id="MobiDB-lite"/>
    </source>
</evidence>
<reference evidence="2" key="1">
    <citation type="journal article" date="2023" name="Mol. Phylogenet. Evol.">
        <title>Genome-scale phylogeny and comparative genomics of the fungal order Sordariales.</title>
        <authorList>
            <person name="Hensen N."/>
            <person name="Bonometti L."/>
            <person name="Westerberg I."/>
            <person name="Brannstrom I.O."/>
            <person name="Guillou S."/>
            <person name="Cros-Aarteil S."/>
            <person name="Calhoun S."/>
            <person name="Haridas S."/>
            <person name="Kuo A."/>
            <person name="Mondo S."/>
            <person name="Pangilinan J."/>
            <person name="Riley R."/>
            <person name="LaButti K."/>
            <person name="Andreopoulos B."/>
            <person name="Lipzen A."/>
            <person name="Chen C."/>
            <person name="Yan M."/>
            <person name="Daum C."/>
            <person name="Ng V."/>
            <person name="Clum A."/>
            <person name="Steindorff A."/>
            <person name="Ohm R.A."/>
            <person name="Martin F."/>
            <person name="Silar P."/>
            <person name="Natvig D.O."/>
            <person name="Lalanne C."/>
            <person name="Gautier V."/>
            <person name="Ament-Velasquez S.L."/>
            <person name="Kruys A."/>
            <person name="Hutchinson M.I."/>
            <person name="Powell A.J."/>
            <person name="Barry K."/>
            <person name="Miller A.N."/>
            <person name="Grigoriev I.V."/>
            <person name="Debuchy R."/>
            <person name="Gladieux P."/>
            <person name="Hiltunen Thoren M."/>
            <person name="Johannesson H."/>
        </authorList>
    </citation>
    <scope>NUCLEOTIDE SEQUENCE</scope>
    <source>
        <strain evidence="2">CBS 314.62</strain>
    </source>
</reference>
<dbReference type="Proteomes" id="UP001270362">
    <property type="component" value="Unassembled WGS sequence"/>
</dbReference>
<organism evidence="2 3">
    <name type="scientific">Podospora appendiculata</name>
    <dbReference type="NCBI Taxonomy" id="314037"/>
    <lineage>
        <taxon>Eukaryota</taxon>
        <taxon>Fungi</taxon>
        <taxon>Dikarya</taxon>
        <taxon>Ascomycota</taxon>
        <taxon>Pezizomycotina</taxon>
        <taxon>Sordariomycetes</taxon>
        <taxon>Sordariomycetidae</taxon>
        <taxon>Sordariales</taxon>
        <taxon>Podosporaceae</taxon>
        <taxon>Podospora</taxon>
    </lineage>
</organism>
<gene>
    <name evidence="2" type="ORF">B0T22DRAFT_58032</name>
</gene>
<feature type="region of interest" description="Disordered" evidence="1">
    <location>
        <begin position="183"/>
        <end position="215"/>
    </location>
</feature>
<feature type="compositionally biased region" description="Polar residues" evidence="1">
    <location>
        <begin position="189"/>
        <end position="206"/>
    </location>
</feature>
<evidence type="ECO:0000313" key="3">
    <source>
        <dbReference type="Proteomes" id="UP001270362"/>
    </source>
</evidence>
<dbReference type="AlphaFoldDB" id="A0AAE0XIC6"/>
<reference evidence="2" key="2">
    <citation type="submission" date="2023-06" db="EMBL/GenBank/DDBJ databases">
        <authorList>
            <consortium name="Lawrence Berkeley National Laboratory"/>
            <person name="Haridas S."/>
            <person name="Hensen N."/>
            <person name="Bonometti L."/>
            <person name="Westerberg I."/>
            <person name="Brannstrom I.O."/>
            <person name="Guillou S."/>
            <person name="Cros-Aarteil S."/>
            <person name="Calhoun S."/>
            <person name="Kuo A."/>
            <person name="Mondo S."/>
            <person name="Pangilinan J."/>
            <person name="Riley R."/>
            <person name="Labutti K."/>
            <person name="Andreopoulos B."/>
            <person name="Lipzen A."/>
            <person name="Chen C."/>
            <person name="Yanf M."/>
            <person name="Daum C."/>
            <person name="Ng V."/>
            <person name="Clum A."/>
            <person name="Steindorff A."/>
            <person name="Ohm R."/>
            <person name="Martin F."/>
            <person name="Silar P."/>
            <person name="Natvig D."/>
            <person name="Lalanne C."/>
            <person name="Gautier V."/>
            <person name="Ament-Velasquez S.L."/>
            <person name="Kruys A."/>
            <person name="Hutchinson M.I."/>
            <person name="Powell A.J."/>
            <person name="Barry K."/>
            <person name="Miller A.N."/>
            <person name="Grigoriev I.V."/>
            <person name="Debuchy R."/>
            <person name="Gladieux P."/>
            <person name="Thoren M.H."/>
            <person name="Johannesson H."/>
        </authorList>
    </citation>
    <scope>NUCLEOTIDE SEQUENCE</scope>
    <source>
        <strain evidence="2">CBS 314.62</strain>
    </source>
</reference>
<proteinExistence type="predicted"/>
<name>A0AAE0XIC6_9PEZI</name>
<sequence>MRRAGEGVNPSRPTSPSIETWAISSDTRLTYPLTMHGQLEAHRSVQMLRANPAGFLSLGSWLQTVKAQRRVVLTVVVLEAMRGERQIRMGLYEAKAGFNFQLQLIVREFALERLDSHLSCLSVSSPGSHFVLFRVLDLFSPIHQRWSGPGGKRLASQQSKQSFGTQTAPARVVVWWRAHTHAHPHPAASDTSSLAREQPASPSSLPSREKRTAGF</sequence>
<comment type="caution">
    <text evidence="2">The sequence shown here is derived from an EMBL/GenBank/DDBJ whole genome shotgun (WGS) entry which is preliminary data.</text>
</comment>
<protein>
    <submittedName>
        <fullName evidence="2">Uncharacterized protein</fullName>
    </submittedName>
</protein>